<comment type="caution">
    <text evidence="1">The sequence shown here is derived from an EMBL/GenBank/DDBJ whole genome shotgun (WGS) entry which is preliminary data.</text>
</comment>
<accession>A0A1V9E3I0</accession>
<organism evidence="1 2">
    <name type="scientific">Niastella yeongjuensis</name>
    <dbReference type="NCBI Taxonomy" id="354355"/>
    <lineage>
        <taxon>Bacteria</taxon>
        <taxon>Pseudomonadati</taxon>
        <taxon>Bacteroidota</taxon>
        <taxon>Chitinophagia</taxon>
        <taxon>Chitinophagales</taxon>
        <taxon>Chitinophagaceae</taxon>
        <taxon>Niastella</taxon>
    </lineage>
</organism>
<dbReference type="AlphaFoldDB" id="A0A1V9E3I0"/>
<evidence type="ECO:0000313" key="1">
    <source>
        <dbReference type="EMBL" id="OQP40680.1"/>
    </source>
</evidence>
<dbReference type="Proteomes" id="UP000192610">
    <property type="component" value="Unassembled WGS sequence"/>
</dbReference>
<proteinExistence type="predicted"/>
<keyword evidence="2" id="KW-1185">Reference proteome</keyword>
<evidence type="ECO:0008006" key="3">
    <source>
        <dbReference type="Google" id="ProtNLM"/>
    </source>
</evidence>
<protein>
    <recommendedName>
        <fullName evidence="3">Nitrogen fixation protein</fullName>
    </recommendedName>
</protein>
<name>A0A1V9E3I0_9BACT</name>
<evidence type="ECO:0000313" key="2">
    <source>
        <dbReference type="Proteomes" id="UP000192610"/>
    </source>
</evidence>
<dbReference type="EMBL" id="LVXG01000067">
    <property type="protein sequence ID" value="OQP40680.1"/>
    <property type="molecule type" value="Genomic_DNA"/>
</dbReference>
<sequence length="132" mass="15045">MQYIKMESKKHVCPSAPLYEGSRLLGIVNENNEVSILTEPMEIDDVFIASASKGKLPEQKFRFTNKCVKSGCKQWTGEQCGVIKRVLENIEQSTIKNELPECNIRSECRWFDQEGISACKVCTSIKYINYIS</sequence>
<reference evidence="2" key="1">
    <citation type="submission" date="2016-04" db="EMBL/GenBank/DDBJ databases">
        <authorList>
            <person name="Chen L."/>
            <person name="Zhuang W."/>
            <person name="Wang G."/>
        </authorList>
    </citation>
    <scope>NUCLEOTIDE SEQUENCE [LARGE SCALE GENOMIC DNA]</scope>
    <source>
        <strain evidence="2">17621</strain>
    </source>
</reference>
<gene>
    <name evidence="1" type="ORF">A4H97_13735</name>
</gene>